<proteinExistence type="predicted"/>
<dbReference type="AlphaFoldDB" id="A0A0C9YSQ7"/>
<name>A0A0C9YSQ7_9AGAM</name>
<evidence type="ECO:0000313" key="2">
    <source>
        <dbReference type="EMBL" id="KIK16984.1"/>
    </source>
</evidence>
<gene>
    <name evidence="2" type="ORF">PISMIDRAFT_112287</name>
</gene>
<dbReference type="STRING" id="765257.A0A0C9YSQ7"/>
<dbReference type="InterPro" id="IPR025476">
    <property type="entry name" value="Helitron_helicase-like"/>
</dbReference>
<dbReference type="HOGENOM" id="CLU_1579149_0_0_1"/>
<evidence type="ECO:0000259" key="1">
    <source>
        <dbReference type="Pfam" id="PF14214"/>
    </source>
</evidence>
<dbReference type="Proteomes" id="UP000054018">
    <property type="component" value="Unassembled WGS sequence"/>
</dbReference>
<organism evidence="2 3">
    <name type="scientific">Pisolithus microcarpus 441</name>
    <dbReference type="NCBI Taxonomy" id="765257"/>
    <lineage>
        <taxon>Eukaryota</taxon>
        <taxon>Fungi</taxon>
        <taxon>Dikarya</taxon>
        <taxon>Basidiomycota</taxon>
        <taxon>Agaricomycotina</taxon>
        <taxon>Agaricomycetes</taxon>
        <taxon>Agaricomycetidae</taxon>
        <taxon>Boletales</taxon>
        <taxon>Sclerodermatineae</taxon>
        <taxon>Pisolithaceae</taxon>
        <taxon>Pisolithus</taxon>
    </lineage>
</organism>
<dbReference type="Pfam" id="PF14214">
    <property type="entry name" value="Helitron_like_N"/>
    <property type="match status" value="1"/>
</dbReference>
<dbReference type="EMBL" id="KN833841">
    <property type="protein sequence ID" value="KIK16984.1"/>
    <property type="molecule type" value="Genomic_DNA"/>
</dbReference>
<keyword evidence="3" id="KW-1185">Reference proteome</keyword>
<protein>
    <recommendedName>
        <fullName evidence="1">Helitron helicase-like domain-containing protein</fullName>
    </recommendedName>
</protein>
<sequence>MSVVSRKVRGSSGYKVCHRNEIRSLIRVYGTPALFITLNPHDLTNVLVGHFGGVEEQQWHIMTAYECAVFIASHPEAAALAFDEQIHAFFDIIVCFNKGEGLFGVCEAYYVTIEEQGHCQDWFSMVSEGVRGQGAMLGQKSGMSEFSTQPCILDLQSSGGRIYPGGYWN</sequence>
<evidence type="ECO:0000313" key="3">
    <source>
        <dbReference type="Proteomes" id="UP000054018"/>
    </source>
</evidence>
<feature type="domain" description="Helitron helicase-like" evidence="1">
    <location>
        <begin position="2"/>
        <end position="117"/>
    </location>
</feature>
<dbReference type="OrthoDB" id="2691631at2759"/>
<reference evidence="2 3" key="1">
    <citation type="submission" date="2014-04" db="EMBL/GenBank/DDBJ databases">
        <authorList>
            <consortium name="DOE Joint Genome Institute"/>
            <person name="Kuo A."/>
            <person name="Kohler A."/>
            <person name="Costa M.D."/>
            <person name="Nagy L.G."/>
            <person name="Floudas D."/>
            <person name="Copeland A."/>
            <person name="Barry K.W."/>
            <person name="Cichocki N."/>
            <person name="Veneault-Fourrey C."/>
            <person name="LaButti K."/>
            <person name="Lindquist E.A."/>
            <person name="Lipzen A."/>
            <person name="Lundell T."/>
            <person name="Morin E."/>
            <person name="Murat C."/>
            <person name="Sun H."/>
            <person name="Tunlid A."/>
            <person name="Henrissat B."/>
            <person name="Grigoriev I.V."/>
            <person name="Hibbett D.S."/>
            <person name="Martin F."/>
            <person name="Nordberg H.P."/>
            <person name="Cantor M.N."/>
            <person name="Hua S.X."/>
        </authorList>
    </citation>
    <scope>NUCLEOTIDE SEQUENCE [LARGE SCALE GENOMIC DNA]</scope>
    <source>
        <strain evidence="2 3">441</strain>
    </source>
</reference>
<reference evidence="3" key="2">
    <citation type="submission" date="2015-01" db="EMBL/GenBank/DDBJ databases">
        <title>Evolutionary Origins and Diversification of the Mycorrhizal Mutualists.</title>
        <authorList>
            <consortium name="DOE Joint Genome Institute"/>
            <consortium name="Mycorrhizal Genomics Consortium"/>
            <person name="Kohler A."/>
            <person name="Kuo A."/>
            <person name="Nagy L.G."/>
            <person name="Floudas D."/>
            <person name="Copeland A."/>
            <person name="Barry K.W."/>
            <person name="Cichocki N."/>
            <person name="Veneault-Fourrey C."/>
            <person name="LaButti K."/>
            <person name="Lindquist E.A."/>
            <person name="Lipzen A."/>
            <person name="Lundell T."/>
            <person name="Morin E."/>
            <person name="Murat C."/>
            <person name="Riley R."/>
            <person name="Ohm R."/>
            <person name="Sun H."/>
            <person name="Tunlid A."/>
            <person name="Henrissat B."/>
            <person name="Grigoriev I.V."/>
            <person name="Hibbett D.S."/>
            <person name="Martin F."/>
        </authorList>
    </citation>
    <scope>NUCLEOTIDE SEQUENCE [LARGE SCALE GENOMIC DNA]</scope>
    <source>
        <strain evidence="3">441</strain>
    </source>
</reference>
<accession>A0A0C9YSQ7</accession>